<accession>A0A8H7A9H9</accession>
<evidence type="ECO:0000313" key="2">
    <source>
        <dbReference type="Proteomes" id="UP000606974"/>
    </source>
</evidence>
<protein>
    <submittedName>
        <fullName evidence="1">Uncharacterized protein</fullName>
    </submittedName>
</protein>
<keyword evidence="2" id="KW-1185">Reference proteome</keyword>
<reference evidence="1" key="1">
    <citation type="submission" date="2020-02" db="EMBL/GenBank/DDBJ databases">
        <authorList>
            <person name="Palmer J.M."/>
        </authorList>
    </citation>
    <scope>NUCLEOTIDE SEQUENCE</scope>
    <source>
        <strain evidence="1">EPUS1.4</strain>
        <tissue evidence="1">Thallus</tissue>
    </source>
</reference>
<dbReference type="EMBL" id="JAACFV010000119">
    <property type="protein sequence ID" value="KAF7505080.1"/>
    <property type="molecule type" value="Genomic_DNA"/>
</dbReference>
<gene>
    <name evidence="1" type="ORF">GJ744_001299</name>
</gene>
<evidence type="ECO:0000313" key="1">
    <source>
        <dbReference type="EMBL" id="KAF7505080.1"/>
    </source>
</evidence>
<proteinExistence type="predicted"/>
<dbReference type="AlphaFoldDB" id="A0A8H7A9H9"/>
<dbReference type="Proteomes" id="UP000606974">
    <property type="component" value="Unassembled WGS sequence"/>
</dbReference>
<comment type="caution">
    <text evidence="1">The sequence shown here is derived from an EMBL/GenBank/DDBJ whole genome shotgun (WGS) entry which is preliminary data.</text>
</comment>
<organism evidence="1 2">
    <name type="scientific">Endocarpon pusillum</name>
    <dbReference type="NCBI Taxonomy" id="364733"/>
    <lineage>
        <taxon>Eukaryota</taxon>
        <taxon>Fungi</taxon>
        <taxon>Dikarya</taxon>
        <taxon>Ascomycota</taxon>
        <taxon>Pezizomycotina</taxon>
        <taxon>Eurotiomycetes</taxon>
        <taxon>Chaetothyriomycetidae</taxon>
        <taxon>Verrucariales</taxon>
        <taxon>Verrucariaceae</taxon>
        <taxon>Endocarpon</taxon>
    </lineage>
</organism>
<name>A0A8H7A9H9_9EURO</name>
<sequence length="168" mass="18235">MAPAPLASTEHLEQQDLGPDFADLIPAFMEVVDSIGFQPGPDSPLFEICKDDRLISGAAPLLQKLQSTKNLGECRIAQATKASLQNPTGTLYIIVPRASATATISGKPVKVGQSTYLKQMVTLFPEFVCLLIVSMISRHGPRMVAVQIVWQCLFDALEQLSDIHLNTS</sequence>